<gene>
    <name evidence="1" type="ORF">PXEA_LOCUS8901</name>
</gene>
<reference evidence="1" key="1">
    <citation type="submission" date="2018-11" db="EMBL/GenBank/DDBJ databases">
        <authorList>
            <consortium name="Pathogen Informatics"/>
        </authorList>
    </citation>
    <scope>NUCLEOTIDE SEQUENCE</scope>
</reference>
<dbReference type="AlphaFoldDB" id="A0A448WMF0"/>
<comment type="caution">
    <text evidence="1">The sequence shown here is derived from an EMBL/GenBank/DDBJ whole genome shotgun (WGS) entry which is preliminary data.</text>
</comment>
<evidence type="ECO:0000313" key="2">
    <source>
        <dbReference type="Proteomes" id="UP000784294"/>
    </source>
</evidence>
<dbReference type="EMBL" id="CAAALY010024684">
    <property type="protein sequence ID" value="VEL15461.1"/>
    <property type="molecule type" value="Genomic_DNA"/>
</dbReference>
<organism evidence="1 2">
    <name type="scientific">Protopolystoma xenopodis</name>
    <dbReference type="NCBI Taxonomy" id="117903"/>
    <lineage>
        <taxon>Eukaryota</taxon>
        <taxon>Metazoa</taxon>
        <taxon>Spiralia</taxon>
        <taxon>Lophotrochozoa</taxon>
        <taxon>Platyhelminthes</taxon>
        <taxon>Monogenea</taxon>
        <taxon>Polyopisthocotylea</taxon>
        <taxon>Polystomatidea</taxon>
        <taxon>Polystomatidae</taxon>
        <taxon>Protopolystoma</taxon>
    </lineage>
</organism>
<dbReference type="Proteomes" id="UP000784294">
    <property type="component" value="Unassembled WGS sequence"/>
</dbReference>
<protein>
    <submittedName>
        <fullName evidence="1">Uncharacterized protein</fullName>
    </submittedName>
</protein>
<accession>A0A448WMF0</accession>
<proteinExistence type="predicted"/>
<evidence type="ECO:0000313" key="1">
    <source>
        <dbReference type="EMBL" id="VEL15461.1"/>
    </source>
</evidence>
<keyword evidence="2" id="KW-1185">Reference proteome</keyword>
<name>A0A448WMF0_9PLAT</name>
<sequence length="70" mass="7675">MKLVEATGGRADPNFRLPVSDPKGACKFVKTSRLMTNHLEGNREPKLYNALEKLAACSFVPTDLSVCLSH</sequence>